<proteinExistence type="inferred from homology"/>
<organism evidence="12 13">
    <name type="scientific">Mycena alexandri</name>
    <dbReference type="NCBI Taxonomy" id="1745969"/>
    <lineage>
        <taxon>Eukaryota</taxon>
        <taxon>Fungi</taxon>
        <taxon>Dikarya</taxon>
        <taxon>Basidiomycota</taxon>
        <taxon>Agaricomycotina</taxon>
        <taxon>Agaricomycetes</taxon>
        <taxon>Agaricomycetidae</taxon>
        <taxon>Agaricales</taxon>
        <taxon>Marasmiineae</taxon>
        <taxon>Mycenaceae</taxon>
        <taxon>Mycena</taxon>
    </lineage>
</organism>
<dbReference type="EMBL" id="JARJCM010000134">
    <property type="protein sequence ID" value="KAJ7026742.1"/>
    <property type="molecule type" value="Genomic_DNA"/>
</dbReference>
<evidence type="ECO:0000259" key="11">
    <source>
        <dbReference type="SMART" id="SM00479"/>
    </source>
</evidence>
<keyword evidence="6" id="KW-0378">Hydrolase</keyword>
<protein>
    <recommendedName>
        <fullName evidence="3">RNA exonuclease 4</fullName>
    </recommendedName>
</protein>
<dbReference type="GO" id="GO:0005634">
    <property type="term" value="C:nucleus"/>
    <property type="evidence" value="ECO:0007669"/>
    <property type="project" value="UniProtKB-SubCell"/>
</dbReference>
<comment type="subcellular location">
    <subcellularLocation>
        <location evidence="1">Nucleus</location>
    </subcellularLocation>
</comment>
<dbReference type="InterPro" id="IPR036397">
    <property type="entry name" value="RNaseH_sf"/>
</dbReference>
<evidence type="ECO:0000256" key="5">
    <source>
        <dbReference type="ARBA" id="ARBA00022722"/>
    </source>
</evidence>
<evidence type="ECO:0000256" key="1">
    <source>
        <dbReference type="ARBA" id="ARBA00004123"/>
    </source>
</evidence>
<dbReference type="Proteomes" id="UP001218188">
    <property type="component" value="Unassembled WGS sequence"/>
</dbReference>
<evidence type="ECO:0000256" key="4">
    <source>
        <dbReference type="ARBA" id="ARBA00022552"/>
    </source>
</evidence>
<reference evidence="12" key="1">
    <citation type="submission" date="2023-03" db="EMBL/GenBank/DDBJ databases">
        <title>Massive genome expansion in bonnet fungi (Mycena s.s.) driven by repeated elements and novel gene families across ecological guilds.</title>
        <authorList>
            <consortium name="Lawrence Berkeley National Laboratory"/>
            <person name="Harder C.B."/>
            <person name="Miyauchi S."/>
            <person name="Viragh M."/>
            <person name="Kuo A."/>
            <person name="Thoen E."/>
            <person name="Andreopoulos B."/>
            <person name="Lu D."/>
            <person name="Skrede I."/>
            <person name="Drula E."/>
            <person name="Henrissat B."/>
            <person name="Morin E."/>
            <person name="Kohler A."/>
            <person name="Barry K."/>
            <person name="LaButti K."/>
            <person name="Morin E."/>
            <person name="Salamov A."/>
            <person name="Lipzen A."/>
            <person name="Mereny Z."/>
            <person name="Hegedus B."/>
            <person name="Baldrian P."/>
            <person name="Stursova M."/>
            <person name="Weitz H."/>
            <person name="Taylor A."/>
            <person name="Grigoriev I.V."/>
            <person name="Nagy L.G."/>
            <person name="Martin F."/>
            <person name="Kauserud H."/>
        </authorList>
    </citation>
    <scope>NUCLEOTIDE SEQUENCE</scope>
    <source>
        <strain evidence="12">CBHHK200</strain>
    </source>
</reference>
<feature type="region of interest" description="Disordered" evidence="10">
    <location>
        <begin position="24"/>
        <end position="58"/>
    </location>
</feature>
<dbReference type="PANTHER" id="PTHR12801">
    <property type="entry name" value="RNA EXONUCLEASE REXO1 / RECO3 FAMILY MEMBER-RELATED"/>
    <property type="match status" value="1"/>
</dbReference>
<dbReference type="FunFam" id="3.30.420.10:FF:000007">
    <property type="entry name" value="Interferon-stimulated exonuclease gene 20"/>
    <property type="match status" value="1"/>
</dbReference>
<name>A0AAD6SJN9_9AGAR</name>
<accession>A0AAD6SJN9</accession>
<dbReference type="GO" id="GO:0006364">
    <property type="term" value="P:rRNA processing"/>
    <property type="evidence" value="ECO:0007669"/>
    <property type="project" value="UniProtKB-KW"/>
</dbReference>
<comment type="function">
    <text evidence="9">Exoribonuclease involved in ribosome biosynthesis. Involved in the processing of ITS1, the internal transcribed spacer localized between the 18S and 5.8S rRNAs.</text>
</comment>
<dbReference type="CDD" id="cd06144">
    <property type="entry name" value="REX4_like"/>
    <property type="match status" value="1"/>
</dbReference>
<feature type="compositionally biased region" description="Low complexity" evidence="10">
    <location>
        <begin position="328"/>
        <end position="342"/>
    </location>
</feature>
<dbReference type="AlphaFoldDB" id="A0AAD6SJN9"/>
<feature type="domain" description="Exonuclease" evidence="11">
    <location>
        <begin position="107"/>
        <end position="268"/>
    </location>
</feature>
<dbReference type="GO" id="GO:0003676">
    <property type="term" value="F:nucleic acid binding"/>
    <property type="evidence" value="ECO:0007669"/>
    <property type="project" value="InterPro"/>
</dbReference>
<evidence type="ECO:0000313" key="13">
    <source>
        <dbReference type="Proteomes" id="UP001218188"/>
    </source>
</evidence>
<evidence type="ECO:0000256" key="6">
    <source>
        <dbReference type="ARBA" id="ARBA00022801"/>
    </source>
</evidence>
<keyword evidence="7" id="KW-0269">Exonuclease</keyword>
<sequence>MPNPKKATPRPAPSSNWLALQKVLPRKRDSSGLESAQEVPRKRRKVAHSDPGSASVDVVPVKLQARPTSDAVVEEKETMKNGESLPALRKMIFGAVEYTEAQRQPGKYLALDCEMVGVGPEGVESSLARVSLVNYHGAVQLDAFVRQRERVVDYRTEFSGVRESDMINAKPFPEIQAQVAALLQDRILVGHAVFNDLKVLLLSHPRAATRDTQYYAGKFKLAKSTRVALRNLVKQEVGATIQGGEHSSVTDARATMAVYRLHRKEWEKGTTSRPLPQAKTKGKGKAEASPSDDDDDEEAEGDADVPQAKKKKSESEKPKTFPGGGRKGVSSGLGTVVRRQGTARGGRGGEDKRSVGAGGGGGAEWWKELGGGAKGSMRL</sequence>
<keyword evidence="13" id="KW-1185">Reference proteome</keyword>
<feature type="compositionally biased region" description="Gly residues" evidence="10">
    <location>
        <begin position="356"/>
        <end position="379"/>
    </location>
</feature>
<dbReference type="SMART" id="SM00479">
    <property type="entry name" value="EXOIII"/>
    <property type="match status" value="1"/>
</dbReference>
<feature type="compositionally biased region" description="Acidic residues" evidence="10">
    <location>
        <begin position="290"/>
        <end position="303"/>
    </location>
</feature>
<dbReference type="GO" id="GO:0008408">
    <property type="term" value="F:3'-5' exonuclease activity"/>
    <property type="evidence" value="ECO:0007669"/>
    <property type="project" value="InterPro"/>
</dbReference>
<keyword evidence="8" id="KW-0539">Nucleus</keyword>
<comment type="caution">
    <text evidence="12">The sequence shown here is derived from an EMBL/GenBank/DDBJ whole genome shotgun (WGS) entry which is preliminary data.</text>
</comment>
<dbReference type="InterPro" id="IPR013520">
    <property type="entry name" value="Ribonucl_H"/>
</dbReference>
<dbReference type="InterPro" id="IPR047021">
    <property type="entry name" value="REXO1/3/4-like"/>
</dbReference>
<dbReference type="Pfam" id="PF00929">
    <property type="entry name" value="RNase_T"/>
    <property type="match status" value="1"/>
</dbReference>
<dbReference type="InterPro" id="IPR012337">
    <property type="entry name" value="RNaseH-like_sf"/>
</dbReference>
<evidence type="ECO:0000256" key="7">
    <source>
        <dbReference type="ARBA" id="ARBA00022839"/>
    </source>
</evidence>
<comment type="similarity">
    <text evidence="2">Belongs to the REXO4 family.</text>
</comment>
<dbReference type="PANTHER" id="PTHR12801:SF45">
    <property type="entry name" value="RNA EXONUCLEASE 4"/>
    <property type="match status" value="1"/>
</dbReference>
<evidence type="ECO:0000256" key="2">
    <source>
        <dbReference type="ARBA" id="ARBA00010489"/>
    </source>
</evidence>
<dbReference type="SUPFAM" id="SSF53098">
    <property type="entry name" value="Ribonuclease H-like"/>
    <property type="match status" value="1"/>
</dbReference>
<evidence type="ECO:0000256" key="9">
    <source>
        <dbReference type="ARBA" id="ARBA00025599"/>
    </source>
</evidence>
<feature type="region of interest" description="Disordered" evidence="10">
    <location>
        <begin position="265"/>
        <end position="379"/>
    </location>
</feature>
<evidence type="ECO:0000256" key="10">
    <source>
        <dbReference type="SAM" id="MobiDB-lite"/>
    </source>
</evidence>
<keyword evidence="4" id="KW-0698">rRNA processing</keyword>
<dbReference type="Gene3D" id="3.30.420.10">
    <property type="entry name" value="Ribonuclease H-like superfamily/Ribonuclease H"/>
    <property type="match status" value="1"/>
</dbReference>
<evidence type="ECO:0000256" key="3">
    <source>
        <dbReference type="ARBA" id="ARBA00016937"/>
    </source>
</evidence>
<evidence type="ECO:0000256" key="8">
    <source>
        <dbReference type="ARBA" id="ARBA00023242"/>
    </source>
</evidence>
<gene>
    <name evidence="12" type="ORF">C8F04DRAFT_105139</name>
</gene>
<evidence type="ECO:0000313" key="12">
    <source>
        <dbReference type="EMBL" id="KAJ7026742.1"/>
    </source>
</evidence>
<dbReference type="InterPro" id="IPR037431">
    <property type="entry name" value="REX4_DEDDh_dom"/>
</dbReference>
<keyword evidence="5" id="KW-0540">Nuclease</keyword>